<accession>A0AAD9AIP4</accession>
<dbReference type="AlphaFoldDB" id="A0AAD9AIP4"/>
<keyword evidence="3" id="KW-1185">Reference proteome</keyword>
<reference evidence="2" key="1">
    <citation type="submission" date="2023-01" db="EMBL/GenBank/DDBJ databases">
        <title>Colletotrichum chrysophilum M932 genome sequence.</title>
        <authorList>
            <person name="Baroncelli R."/>
        </authorList>
    </citation>
    <scope>NUCLEOTIDE SEQUENCE</scope>
    <source>
        <strain evidence="2">M932</strain>
    </source>
</reference>
<sequence>MLTDNLGRTSYEDDTGWPRHSLNSIAVQAVALCWLVFQQRFRLVVKRDTWRLQSELSTASTGGSRRTG</sequence>
<keyword evidence="1" id="KW-0812">Transmembrane</keyword>
<evidence type="ECO:0000256" key="1">
    <source>
        <dbReference type="SAM" id="Phobius"/>
    </source>
</evidence>
<name>A0AAD9AIP4_9PEZI</name>
<evidence type="ECO:0000313" key="3">
    <source>
        <dbReference type="Proteomes" id="UP001243330"/>
    </source>
</evidence>
<dbReference type="EMBL" id="JAQOWY010000195">
    <property type="protein sequence ID" value="KAK1847660.1"/>
    <property type="molecule type" value="Genomic_DNA"/>
</dbReference>
<keyword evidence="1" id="KW-0472">Membrane</keyword>
<feature type="transmembrane region" description="Helical" evidence="1">
    <location>
        <begin position="20"/>
        <end position="37"/>
    </location>
</feature>
<protein>
    <submittedName>
        <fullName evidence="2">Uncharacterized protein</fullName>
    </submittedName>
</protein>
<evidence type="ECO:0000313" key="2">
    <source>
        <dbReference type="EMBL" id="KAK1847660.1"/>
    </source>
</evidence>
<keyword evidence="1" id="KW-1133">Transmembrane helix</keyword>
<gene>
    <name evidence="2" type="ORF">CCHR01_09687</name>
</gene>
<dbReference type="Proteomes" id="UP001243330">
    <property type="component" value="Unassembled WGS sequence"/>
</dbReference>
<proteinExistence type="predicted"/>
<comment type="caution">
    <text evidence="2">The sequence shown here is derived from an EMBL/GenBank/DDBJ whole genome shotgun (WGS) entry which is preliminary data.</text>
</comment>
<organism evidence="2 3">
    <name type="scientific">Colletotrichum chrysophilum</name>
    <dbReference type="NCBI Taxonomy" id="1836956"/>
    <lineage>
        <taxon>Eukaryota</taxon>
        <taxon>Fungi</taxon>
        <taxon>Dikarya</taxon>
        <taxon>Ascomycota</taxon>
        <taxon>Pezizomycotina</taxon>
        <taxon>Sordariomycetes</taxon>
        <taxon>Hypocreomycetidae</taxon>
        <taxon>Glomerellales</taxon>
        <taxon>Glomerellaceae</taxon>
        <taxon>Colletotrichum</taxon>
        <taxon>Colletotrichum gloeosporioides species complex</taxon>
    </lineage>
</organism>